<keyword evidence="9" id="KW-0378">Hydrolase</keyword>
<evidence type="ECO:0000256" key="25">
    <source>
        <dbReference type="PIRSR" id="PIRSR037242-3"/>
    </source>
</evidence>
<keyword evidence="6" id="KW-0121">Carboxypeptidase</keyword>
<dbReference type="Proteomes" id="UP000008672">
    <property type="component" value="Unassembled WGS sequence"/>
</dbReference>
<feature type="active site" evidence="23">
    <location>
        <position position="101"/>
    </location>
</feature>
<evidence type="ECO:0000256" key="26">
    <source>
        <dbReference type="PIRSR" id="PIRSR037242-4"/>
    </source>
</evidence>
<evidence type="ECO:0000256" key="18">
    <source>
        <dbReference type="ARBA" id="ARBA00048269"/>
    </source>
</evidence>
<dbReference type="FunCoup" id="H3BCC7">
    <property type="interactions" value="1493"/>
</dbReference>
<keyword evidence="8 25" id="KW-0479">Metal-binding</keyword>
<evidence type="ECO:0000256" key="13">
    <source>
        <dbReference type="ARBA" id="ARBA00038976"/>
    </source>
</evidence>
<dbReference type="Pfam" id="PF01546">
    <property type="entry name" value="Peptidase_M20"/>
    <property type="match status" value="1"/>
</dbReference>
<dbReference type="InterPro" id="IPR002933">
    <property type="entry name" value="Peptidase_M20"/>
</dbReference>
<feature type="binding site" evidence="25">
    <location>
        <position position="132"/>
    </location>
    <ligand>
        <name>Mn(2+)</name>
        <dbReference type="ChEBI" id="CHEBI:29035"/>
        <label>2</label>
    </ligand>
</feature>
<feature type="binding site" evidence="24">
    <location>
        <position position="330"/>
    </location>
    <ligand>
        <name>substrate</name>
        <note>ligand shared between homodimeric partners</note>
    </ligand>
</feature>
<feature type="binding site" description="in other chain" evidence="24">
    <location>
        <position position="195"/>
    </location>
    <ligand>
        <name>substrate</name>
        <note>ligand shared between homodimeric partners</note>
    </ligand>
</feature>
<dbReference type="OrthoDB" id="7832001at2759"/>
<name>H3BCC7_LATCH</name>
<evidence type="ECO:0000256" key="22">
    <source>
        <dbReference type="ARBA" id="ARBA00049394"/>
    </source>
</evidence>
<keyword evidence="4" id="KW-0963">Cytoplasm</keyword>
<feature type="binding site" description="in other chain" evidence="24">
    <location>
        <position position="343"/>
    </location>
    <ligand>
        <name>substrate</name>
        <note>ligand shared between homodimeric partners</note>
    </ligand>
</feature>
<evidence type="ECO:0000313" key="28">
    <source>
        <dbReference type="Ensembl" id="ENSLACP00000019548.2"/>
    </source>
</evidence>
<evidence type="ECO:0000256" key="3">
    <source>
        <dbReference type="ARBA" id="ARBA00011738"/>
    </source>
</evidence>
<dbReference type="Bgee" id="ENSLACG00000017191">
    <property type="expression patterns" value="Expressed in muscle tissue and 6 other cell types or tissues"/>
</dbReference>
<evidence type="ECO:0000256" key="12">
    <source>
        <dbReference type="ARBA" id="ARBA00036421"/>
    </source>
</evidence>
<protein>
    <recommendedName>
        <fullName evidence="14">Cytosolic non-specific dipeptidase</fullName>
        <ecNumber evidence="13">3.4.13.18</ecNumber>
    </recommendedName>
    <alternativeName>
        <fullName evidence="16">CNDP dipeptidase 2</fullName>
    </alternativeName>
    <alternativeName>
        <fullName evidence="15">Threonyl dipeptidase</fullName>
    </alternativeName>
</protein>
<evidence type="ECO:0000256" key="7">
    <source>
        <dbReference type="ARBA" id="ARBA00022670"/>
    </source>
</evidence>
<feature type="site" description="Important for catalytic activity" evidence="26">
    <location>
        <position position="228"/>
    </location>
</feature>
<dbReference type="EMBL" id="AFYH01028288">
    <property type="status" value="NOT_ANNOTATED_CDS"/>
    <property type="molecule type" value="Genomic_DNA"/>
</dbReference>
<feature type="binding site" evidence="25">
    <location>
        <position position="445"/>
    </location>
    <ligand>
        <name>Mn(2+)</name>
        <dbReference type="ChEBI" id="CHEBI:29035"/>
        <label>1</label>
    </ligand>
</feature>
<comment type="catalytic activity">
    <reaction evidence="22">
        <text>L-threonyl-L-threonine + H2O = 2 L-threonine</text>
        <dbReference type="Rhea" id="RHEA:67360"/>
        <dbReference type="ChEBI" id="CHEBI:15377"/>
        <dbReference type="ChEBI" id="CHEBI:57926"/>
        <dbReference type="ChEBI" id="CHEBI:169953"/>
    </reaction>
    <physiologicalReaction direction="left-to-right" evidence="22">
        <dbReference type="Rhea" id="RHEA:67361"/>
    </physiologicalReaction>
</comment>
<dbReference type="OMA" id="CNVKFMI"/>
<dbReference type="EMBL" id="AFYH01028292">
    <property type="status" value="NOT_ANNOTATED_CDS"/>
    <property type="molecule type" value="Genomic_DNA"/>
</dbReference>
<gene>
    <name evidence="28" type="primary">CNDP2</name>
</gene>
<dbReference type="InterPro" id="IPR017153">
    <property type="entry name" value="CNDP/DUG1"/>
</dbReference>
<reference evidence="28" key="2">
    <citation type="submission" date="2025-08" db="UniProtKB">
        <authorList>
            <consortium name="Ensembl"/>
        </authorList>
    </citation>
    <scope>IDENTIFICATION</scope>
</reference>
<dbReference type="InterPro" id="IPR011650">
    <property type="entry name" value="Peptidase_M20_dimer"/>
</dbReference>
<sequence length="474" mass="53233">MSYLPNLFKYVDEHQDLYVQRLAEWVAIQSVSTWPEKRGEIKRMMQIAAKDIEQLGGTVELVDIGKQKLQDGTEIPLPPILLGRLGSDPGKKTVCIYGHLDVQPASMEDGWDTEPFTLVEKDGKLYGRGSTDDKGPVLAWLNCIEAYQKIGQELPVNLKFCFEGMEESGSEGLEELVFAQKDTFFKDVDYVCISDNYWLGKKKPCITYGLRGVCYFYVEVECSDKDLHSGVFGGSVHEAMTDLIALMGSLVDKKGKILVPDIYKSVAQLTDEELGLYKEIDFDMEEFSKDVGACKLLHQTKEEILMHRWRYPSLSLHGIEGAFSSFGAKTVIPKKVIGKFSIRLVPDMCPQAVEKQVIDHLTKKFAELESPNRLKAYMGHGAKAWVSDFNHPHYMAGRKAMKTVFNVEPDLTREGGSIPVTLTFQEATGRNVMLLPIGASDDGAHSQNEKFNRFNYIQGVKVLGAYFHEVSLLD</sequence>
<dbReference type="CDD" id="cd05676">
    <property type="entry name" value="M20_dipept_like_CNDP"/>
    <property type="match status" value="1"/>
</dbReference>
<feature type="binding site" evidence="25">
    <location>
        <position position="132"/>
    </location>
    <ligand>
        <name>Mn(2+)</name>
        <dbReference type="ChEBI" id="CHEBI:29035"/>
        <label>1</label>
    </ligand>
</feature>
<dbReference type="GeneID" id="102355182"/>
<feature type="active site" description="Proton acceptor" evidence="23">
    <location>
        <position position="166"/>
    </location>
</feature>
<comment type="catalytic activity">
    <reaction evidence="12">
        <text>Hydrolysis of dipeptides, preferentially hydrophobic dipeptides including prolyl amino acids.</text>
        <dbReference type="EC" id="3.4.13.18"/>
    </reaction>
</comment>
<dbReference type="EMBL" id="AFYH01028293">
    <property type="status" value="NOT_ANNOTATED_CDS"/>
    <property type="molecule type" value="Genomic_DNA"/>
</dbReference>
<accession>H3BCC7</accession>
<dbReference type="GO" id="GO:0046872">
    <property type="term" value="F:metal ion binding"/>
    <property type="evidence" value="ECO:0007669"/>
    <property type="project" value="UniProtKB-KW"/>
</dbReference>
<evidence type="ECO:0000256" key="8">
    <source>
        <dbReference type="ARBA" id="ARBA00022723"/>
    </source>
</evidence>
<feature type="binding site" evidence="25">
    <location>
        <position position="167"/>
    </location>
    <ligand>
        <name>Mn(2+)</name>
        <dbReference type="ChEBI" id="CHEBI:29035"/>
        <label>1</label>
    </ligand>
</feature>
<evidence type="ECO:0000256" key="4">
    <source>
        <dbReference type="ARBA" id="ARBA00022490"/>
    </source>
</evidence>
<dbReference type="EMBL" id="AFYH01028294">
    <property type="status" value="NOT_ANNOTATED_CDS"/>
    <property type="molecule type" value="Genomic_DNA"/>
</dbReference>
<evidence type="ECO:0000256" key="9">
    <source>
        <dbReference type="ARBA" id="ARBA00022801"/>
    </source>
</evidence>
<comment type="catalytic activity">
    <reaction evidence="21">
        <text>L-cysteinylglycine + H2O = L-cysteine + glycine</text>
        <dbReference type="Rhea" id="RHEA:28783"/>
        <dbReference type="ChEBI" id="CHEBI:15377"/>
        <dbReference type="ChEBI" id="CHEBI:35235"/>
        <dbReference type="ChEBI" id="CHEBI:57305"/>
        <dbReference type="ChEBI" id="CHEBI:61694"/>
    </reaction>
    <physiologicalReaction direction="left-to-right" evidence="21">
        <dbReference type="Rhea" id="RHEA:28784"/>
    </physiologicalReaction>
</comment>
<evidence type="ECO:0000256" key="10">
    <source>
        <dbReference type="ARBA" id="ARBA00023049"/>
    </source>
</evidence>
<dbReference type="GO" id="GO:0070573">
    <property type="term" value="F:metallodipeptidase activity"/>
    <property type="evidence" value="ECO:0007669"/>
    <property type="project" value="InterPro"/>
</dbReference>
<dbReference type="GO" id="GO:0004180">
    <property type="term" value="F:carboxypeptidase activity"/>
    <property type="evidence" value="ECO:0007669"/>
    <property type="project" value="UniProtKB-KW"/>
</dbReference>
<dbReference type="GeneTree" id="ENSGT00940000156500"/>
<keyword evidence="11 25" id="KW-0464">Manganese</keyword>
<dbReference type="EMBL" id="AFYH01028291">
    <property type="status" value="NOT_ANNOTATED_CDS"/>
    <property type="molecule type" value="Genomic_DNA"/>
</dbReference>
<dbReference type="AlphaFoldDB" id="H3BCC7"/>
<dbReference type="InParanoid" id="H3BCC7"/>
<dbReference type="PROSITE" id="PS00759">
    <property type="entry name" value="ARGE_DAPE_CPG2_2"/>
    <property type="match status" value="1"/>
</dbReference>
<dbReference type="Pfam" id="PF07687">
    <property type="entry name" value="M20_dimer"/>
    <property type="match status" value="1"/>
</dbReference>
<comment type="function">
    <text evidence="17">Catalyzes the peptide bond hydrolysis in dipeptides, displaying a non-redundant activity toward threonyl dipeptides. Mediates threonyl dipeptide catabolism in a tissue-specific way. Has high dipeptidase activity toward cysteinylglycine, an intermediate metabolite in glutathione metabolism. Metabolizes N-lactoyl-amino acids, both through hydrolysis to form lactic acid and amino acids, as well as through their formation by reverse proteolysis. Plays a role in the regulation of cell cycle arrest and apoptosis.</text>
</comment>
<dbReference type="HOGENOM" id="CLU_029469_3_1_1"/>
<feature type="binding site" evidence="24">
    <location>
        <position position="228"/>
    </location>
    <ligand>
        <name>substrate</name>
        <note>ligand shared between homodimeric partners</note>
    </ligand>
</feature>
<evidence type="ECO:0000256" key="20">
    <source>
        <dbReference type="ARBA" id="ARBA00048962"/>
    </source>
</evidence>
<dbReference type="STRING" id="7897.ENSLACP00000019548"/>
<dbReference type="Ensembl" id="ENSLACT00000019686.2">
    <property type="protein sequence ID" value="ENSLACP00000019548.2"/>
    <property type="gene ID" value="ENSLACG00000017191.2"/>
</dbReference>
<evidence type="ECO:0000256" key="5">
    <source>
        <dbReference type="ARBA" id="ARBA00022553"/>
    </source>
</evidence>
<evidence type="ECO:0000256" key="16">
    <source>
        <dbReference type="ARBA" id="ARBA00042010"/>
    </source>
</evidence>
<dbReference type="PIRSF" id="PIRSF037242">
    <property type="entry name" value="CNDP_dipeptidase"/>
    <property type="match status" value="1"/>
</dbReference>
<evidence type="ECO:0000256" key="15">
    <source>
        <dbReference type="ARBA" id="ARBA00041744"/>
    </source>
</evidence>
<keyword evidence="10" id="KW-0482">Metalloprotease</keyword>
<proteinExistence type="inferred from homology"/>
<evidence type="ECO:0000256" key="2">
    <source>
        <dbReference type="ARBA" id="ARBA00006247"/>
    </source>
</evidence>
<evidence type="ECO:0000256" key="17">
    <source>
        <dbReference type="ARBA" id="ARBA00046206"/>
    </source>
</evidence>
<dbReference type="EMBL" id="AFYH01028290">
    <property type="status" value="NOT_ANNOTATED_CDS"/>
    <property type="molecule type" value="Genomic_DNA"/>
</dbReference>
<dbReference type="FunFam" id="3.40.630.10:FF:000014">
    <property type="entry name" value="Cytosolic non-specific dipeptidase"/>
    <property type="match status" value="1"/>
</dbReference>
<keyword evidence="7" id="KW-0645">Protease</keyword>
<keyword evidence="5" id="KW-0597">Phosphoprotein</keyword>
<dbReference type="InterPro" id="IPR001261">
    <property type="entry name" value="ArgE/DapE_CS"/>
</dbReference>
<evidence type="ECO:0000313" key="29">
    <source>
        <dbReference type="Proteomes" id="UP000008672"/>
    </source>
</evidence>
<feature type="binding site" description="in other chain" evidence="24">
    <location>
        <position position="445"/>
    </location>
    <ligand>
        <name>substrate</name>
        <note>ligand shared between homodimeric partners</note>
    </ligand>
</feature>
<feature type="binding site" evidence="25">
    <location>
        <position position="99"/>
    </location>
    <ligand>
        <name>Mn(2+)</name>
        <dbReference type="ChEBI" id="CHEBI:29035"/>
        <label>2</label>
    </ligand>
</feature>
<evidence type="ECO:0000256" key="19">
    <source>
        <dbReference type="ARBA" id="ARBA00048777"/>
    </source>
</evidence>
<comment type="similarity">
    <text evidence="2">Belongs to the peptidase M20A family.</text>
</comment>
<feature type="binding site" description="in other chain" evidence="24">
    <location>
        <position position="417"/>
    </location>
    <ligand>
        <name>substrate</name>
        <note>ligand shared between homodimeric partners</note>
    </ligand>
</feature>
<dbReference type="GO" id="GO:0005829">
    <property type="term" value="C:cytosol"/>
    <property type="evidence" value="ECO:0007669"/>
    <property type="project" value="TreeGrafter"/>
</dbReference>
<evidence type="ECO:0000256" key="24">
    <source>
        <dbReference type="PIRSR" id="PIRSR037242-2"/>
    </source>
</evidence>
<comment type="catalytic activity">
    <reaction evidence="19">
        <text>(S)-lactate + L-phenylalanine = N-[(S)-lactoyl]-L-phenylalanine + H2O</text>
        <dbReference type="Rhea" id="RHEA:66724"/>
        <dbReference type="ChEBI" id="CHEBI:15377"/>
        <dbReference type="ChEBI" id="CHEBI:16651"/>
        <dbReference type="ChEBI" id="CHEBI:58095"/>
        <dbReference type="ChEBI" id="CHEBI:167456"/>
    </reaction>
    <physiologicalReaction direction="left-to-right" evidence="19">
        <dbReference type="Rhea" id="RHEA:66725"/>
    </physiologicalReaction>
    <physiologicalReaction direction="right-to-left" evidence="19">
        <dbReference type="Rhea" id="RHEA:66726"/>
    </physiologicalReaction>
</comment>
<dbReference type="PANTHER" id="PTHR43270">
    <property type="entry name" value="BETA-ALA-HIS DIPEPTIDASE"/>
    <property type="match status" value="1"/>
</dbReference>
<dbReference type="Gene3D" id="3.40.630.10">
    <property type="entry name" value="Zn peptidases"/>
    <property type="match status" value="1"/>
</dbReference>
<evidence type="ECO:0000259" key="27">
    <source>
        <dbReference type="Pfam" id="PF07687"/>
    </source>
</evidence>
<dbReference type="EC" id="3.4.13.18" evidence="13"/>
<evidence type="ECO:0000256" key="11">
    <source>
        <dbReference type="ARBA" id="ARBA00023211"/>
    </source>
</evidence>
<dbReference type="SUPFAM" id="SSF53187">
    <property type="entry name" value="Zn-dependent exopeptidases"/>
    <property type="match status" value="1"/>
</dbReference>
<evidence type="ECO:0000256" key="21">
    <source>
        <dbReference type="ARBA" id="ARBA00049107"/>
    </source>
</evidence>
<comment type="cofactor">
    <cofactor evidence="25">
        <name>Mn(2+)</name>
        <dbReference type="ChEBI" id="CHEBI:29035"/>
    </cofactor>
    <text evidence="25">Binds 2 manganese ions per subunit.</text>
</comment>
<comment type="catalytic activity">
    <reaction evidence="20">
        <text>L-threonyl-L-serine + H2O = L-threonine + L-serine</text>
        <dbReference type="Rhea" id="RHEA:67364"/>
        <dbReference type="ChEBI" id="CHEBI:15377"/>
        <dbReference type="ChEBI" id="CHEBI:33384"/>
        <dbReference type="ChEBI" id="CHEBI:57926"/>
        <dbReference type="ChEBI" id="CHEBI:169954"/>
    </reaction>
    <physiologicalReaction direction="left-to-right" evidence="20">
        <dbReference type="Rhea" id="RHEA:67365"/>
    </physiologicalReaction>
</comment>
<dbReference type="FunFam" id="3.30.70.360:FF:000008">
    <property type="entry name" value="Cytosolic non-specific dipeptidase"/>
    <property type="match status" value="1"/>
</dbReference>
<dbReference type="Gene3D" id="3.30.70.360">
    <property type="match status" value="1"/>
</dbReference>
<reference evidence="28" key="3">
    <citation type="submission" date="2025-09" db="UniProtKB">
        <authorList>
            <consortium name="Ensembl"/>
        </authorList>
    </citation>
    <scope>IDENTIFICATION</scope>
</reference>
<evidence type="ECO:0000256" key="1">
    <source>
        <dbReference type="ARBA" id="ARBA00004496"/>
    </source>
</evidence>
<evidence type="ECO:0000256" key="6">
    <source>
        <dbReference type="ARBA" id="ARBA00022645"/>
    </source>
</evidence>
<evidence type="ECO:0000256" key="23">
    <source>
        <dbReference type="PIRSR" id="PIRSR037242-1"/>
    </source>
</evidence>
<comment type="subunit">
    <text evidence="3">Homodimer.</text>
</comment>
<dbReference type="eggNOG" id="KOG2276">
    <property type="taxonomic scope" value="Eukaryota"/>
</dbReference>
<feature type="binding site" evidence="25">
    <location>
        <position position="195"/>
    </location>
    <ligand>
        <name>Mn(2+)</name>
        <dbReference type="ChEBI" id="CHEBI:29035"/>
        <label>2</label>
    </ligand>
</feature>
<reference evidence="29" key="1">
    <citation type="submission" date="2011-08" db="EMBL/GenBank/DDBJ databases">
        <title>The draft genome of Latimeria chalumnae.</title>
        <authorList>
            <person name="Di Palma F."/>
            <person name="Alfoldi J."/>
            <person name="Johnson J."/>
            <person name="Berlin A."/>
            <person name="Gnerre S."/>
            <person name="Jaffe D."/>
            <person name="MacCallum I."/>
            <person name="Young S."/>
            <person name="Walker B.J."/>
            <person name="Lander E."/>
            <person name="Lindblad-Toh K."/>
        </authorList>
    </citation>
    <scope>NUCLEOTIDE SEQUENCE [LARGE SCALE GENOMIC DNA]</scope>
    <source>
        <strain evidence="29">Wild caught</strain>
    </source>
</reference>
<organism evidence="28 29">
    <name type="scientific">Latimeria chalumnae</name>
    <name type="common">Coelacanth</name>
    <dbReference type="NCBI Taxonomy" id="7897"/>
    <lineage>
        <taxon>Eukaryota</taxon>
        <taxon>Metazoa</taxon>
        <taxon>Chordata</taxon>
        <taxon>Craniata</taxon>
        <taxon>Vertebrata</taxon>
        <taxon>Euteleostomi</taxon>
        <taxon>Coelacanthiformes</taxon>
        <taxon>Coelacanthidae</taxon>
        <taxon>Latimeria</taxon>
    </lineage>
</organism>
<dbReference type="EMBL" id="AFYH01028289">
    <property type="status" value="NOT_ANNOTATED_CDS"/>
    <property type="molecule type" value="Genomic_DNA"/>
</dbReference>
<keyword evidence="29" id="KW-1185">Reference proteome</keyword>
<evidence type="ECO:0000256" key="14">
    <source>
        <dbReference type="ARBA" id="ARBA00041164"/>
    </source>
</evidence>
<dbReference type="PANTHER" id="PTHR43270:SF11">
    <property type="entry name" value="CYTOSOLIC NON-SPECIFIC DIPEPTIDASE"/>
    <property type="match status" value="1"/>
</dbReference>
<dbReference type="KEGG" id="lcm:102355182"/>
<dbReference type="MEROPS" id="M20.005"/>
<feature type="domain" description="Peptidase M20 dimerisation" evidence="27">
    <location>
        <begin position="208"/>
        <end position="367"/>
    </location>
</feature>
<comment type="catalytic activity">
    <reaction evidence="18">
        <text>L-seryl-L-threonine + H2O = L-threonine + L-serine</text>
        <dbReference type="Rhea" id="RHEA:67372"/>
        <dbReference type="ChEBI" id="CHEBI:15377"/>
        <dbReference type="ChEBI" id="CHEBI:33384"/>
        <dbReference type="ChEBI" id="CHEBI:57926"/>
        <dbReference type="ChEBI" id="CHEBI:169955"/>
    </reaction>
    <physiologicalReaction direction="left-to-right" evidence="18">
        <dbReference type="Rhea" id="RHEA:67373"/>
    </physiologicalReaction>
</comment>
<dbReference type="GO" id="GO:0006508">
    <property type="term" value="P:proteolysis"/>
    <property type="evidence" value="ECO:0007669"/>
    <property type="project" value="UniProtKB-KW"/>
</dbReference>
<dbReference type="InterPro" id="IPR051458">
    <property type="entry name" value="Cyt/Met_Dipeptidase"/>
</dbReference>
<comment type="subcellular location">
    <subcellularLocation>
        <location evidence="1">Cytoplasm</location>
    </subcellularLocation>
</comment>